<feature type="region of interest" description="Disordered" evidence="1">
    <location>
        <begin position="70"/>
        <end position="90"/>
    </location>
</feature>
<gene>
    <name evidence="3" type="ORF">ACFQ08_00645</name>
</gene>
<evidence type="ECO:0000313" key="3">
    <source>
        <dbReference type="EMBL" id="MFD0883077.1"/>
    </source>
</evidence>
<evidence type="ECO:0000256" key="1">
    <source>
        <dbReference type="SAM" id="MobiDB-lite"/>
    </source>
</evidence>
<dbReference type="Proteomes" id="UP001597024">
    <property type="component" value="Unassembled WGS sequence"/>
</dbReference>
<feature type="transmembrane region" description="Helical" evidence="2">
    <location>
        <begin position="44"/>
        <end position="66"/>
    </location>
</feature>
<evidence type="ECO:0000313" key="4">
    <source>
        <dbReference type="Proteomes" id="UP001597024"/>
    </source>
</evidence>
<keyword evidence="2" id="KW-1133">Transmembrane helix</keyword>
<reference evidence="4" key="1">
    <citation type="journal article" date="2019" name="Int. J. Syst. Evol. Microbiol.">
        <title>The Global Catalogue of Microorganisms (GCM) 10K type strain sequencing project: providing services to taxonomists for standard genome sequencing and annotation.</title>
        <authorList>
            <consortium name="The Broad Institute Genomics Platform"/>
            <consortium name="The Broad Institute Genome Sequencing Center for Infectious Disease"/>
            <person name="Wu L."/>
            <person name="Ma J."/>
        </authorList>
    </citation>
    <scope>NUCLEOTIDE SEQUENCE [LARGE SCALE GENOMIC DNA]</scope>
    <source>
        <strain evidence="4">CCUG 62974</strain>
    </source>
</reference>
<feature type="region of interest" description="Disordered" evidence="1">
    <location>
        <begin position="1"/>
        <end position="36"/>
    </location>
</feature>
<organism evidence="3 4">
    <name type="scientific">Streptosporangium algeriense</name>
    <dbReference type="NCBI Taxonomy" id="1682748"/>
    <lineage>
        <taxon>Bacteria</taxon>
        <taxon>Bacillati</taxon>
        <taxon>Actinomycetota</taxon>
        <taxon>Actinomycetes</taxon>
        <taxon>Streptosporangiales</taxon>
        <taxon>Streptosporangiaceae</taxon>
        <taxon>Streptosporangium</taxon>
    </lineage>
</organism>
<evidence type="ECO:0000256" key="2">
    <source>
        <dbReference type="SAM" id="Phobius"/>
    </source>
</evidence>
<keyword evidence="2" id="KW-0472">Membrane</keyword>
<name>A0ABW3DJF3_9ACTN</name>
<sequence>MSRKRRGRGGSASGRRERVVDTTLPKTSSPEPTTKRLAADSRSFAILTLIASAILAAILSVMLAPIQESRGQQGAEARKDEKLSDQPPLKVHAESISDGGISYSWAFEKPLSDAQIRQIENTPFEPTENADFTEKTTLSKLIRSAGGKRLFITGEEEGGGFGNIHKLTFTGNRRLQVEIFNIEIRIVERHPAPEGSLLYSPLQGGAEIPELLYELTEGDLIQPFSRKDGKKINYFNSNVYTLAEGEVGAFKITSFGQCRCSWEFIVHSRSGGKPLPVMVIRADGTSNGPLFETVGAPDPPEYKSYMTLMFGDRESRFTRSDNPLELE</sequence>
<accession>A0ABW3DJF3</accession>
<keyword evidence="2" id="KW-0812">Transmembrane</keyword>
<comment type="caution">
    <text evidence="3">The sequence shown here is derived from an EMBL/GenBank/DDBJ whole genome shotgun (WGS) entry which is preliminary data.</text>
</comment>
<keyword evidence="4" id="KW-1185">Reference proteome</keyword>
<dbReference type="EMBL" id="JBHTHX010000005">
    <property type="protein sequence ID" value="MFD0883077.1"/>
    <property type="molecule type" value="Genomic_DNA"/>
</dbReference>
<protein>
    <submittedName>
        <fullName evidence="3">Uncharacterized protein</fullName>
    </submittedName>
</protein>
<proteinExistence type="predicted"/>